<dbReference type="AlphaFoldDB" id="A0A8C6SIB0"/>
<dbReference type="GO" id="GO:1990180">
    <property type="term" value="P:mitochondrial tRNA 3'-end processing"/>
    <property type="evidence" value="ECO:0007669"/>
    <property type="project" value="TreeGrafter"/>
</dbReference>
<name>A0A8C6SIB0_9GOBI</name>
<dbReference type="Ensembl" id="ENSNMLT00000007154.1">
    <property type="protein sequence ID" value="ENSNMLP00000006253.1"/>
    <property type="gene ID" value="ENSNMLG00000004560.1"/>
</dbReference>
<evidence type="ECO:0000256" key="8">
    <source>
        <dbReference type="ARBA" id="ARBA00022842"/>
    </source>
</evidence>
<evidence type="ECO:0000259" key="11">
    <source>
        <dbReference type="Pfam" id="PF12627"/>
    </source>
</evidence>
<protein>
    <submittedName>
        <fullName evidence="12">tRNA nucleotidyl transferase, CCA-adding, 1</fullName>
    </submittedName>
</protein>
<accession>A0A8C6SIB0</accession>
<dbReference type="SUPFAM" id="SSF81301">
    <property type="entry name" value="Nucleotidyltransferase"/>
    <property type="match status" value="1"/>
</dbReference>
<dbReference type="InterPro" id="IPR002646">
    <property type="entry name" value="PolA_pol_head_dom"/>
</dbReference>
<dbReference type="InterPro" id="IPR050264">
    <property type="entry name" value="Bact_CCA-adding_enz_type3_sf"/>
</dbReference>
<evidence type="ECO:0000256" key="9">
    <source>
        <dbReference type="RuleBase" id="RU003953"/>
    </source>
</evidence>
<keyword evidence="8" id="KW-0460">Magnesium</keyword>
<evidence type="ECO:0000313" key="12">
    <source>
        <dbReference type="Ensembl" id="ENSNMLP00000006253.1"/>
    </source>
</evidence>
<dbReference type="Pfam" id="PF12627">
    <property type="entry name" value="PolyA_pol_RNAbd"/>
    <property type="match status" value="1"/>
</dbReference>
<evidence type="ECO:0000313" key="13">
    <source>
        <dbReference type="Proteomes" id="UP000694523"/>
    </source>
</evidence>
<evidence type="ECO:0000259" key="10">
    <source>
        <dbReference type="Pfam" id="PF01743"/>
    </source>
</evidence>
<dbReference type="SUPFAM" id="SSF81891">
    <property type="entry name" value="Poly A polymerase C-terminal region-like"/>
    <property type="match status" value="1"/>
</dbReference>
<organism evidence="12 13">
    <name type="scientific">Neogobius melanostomus</name>
    <name type="common">round goby</name>
    <dbReference type="NCBI Taxonomy" id="47308"/>
    <lineage>
        <taxon>Eukaryota</taxon>
        <taxon>Metazoa</taxon>
        <taxon>Chordata</taxon>
        <taxon>Craniata</taxon>
        <taxon>Vertebrata</taxon>
        <taxon>Euteleostomi</taxon>
        <taxon>Actinopterygii</taxon>
        <taxon>Neopterygii</taxon>
        <taxon>Teleostei</taxon>
        <taxon>Neoteleostei</taxon>
        <taxon>Acanthomorphata</taxon>
        <taxon>Gobiaria</taxon>
        <taxon>Gobiiformes</taxon>
        <taxon>Gobioidei</taxon>
        <taxon>Gobiidae</taxon>
        <taxon>Benthophilinae</taxon>
        <taxon>Neogobiini</taxon>
        <taxon>Neogobius</taxon>
    </lineage>
</organism>
<reference evidence="12" key="2">
    <citation type="submission" date="2025-09" db="UniProtKB">
        <authorList>
            <consortium name="Ensembl"/>
        </authorList>
    </citation>
    <scope>IDENTIFICATION</scope>
</reference>
<dbReference type="GO" id="GO:0001680">
    <property type="term" value="P:tRNA 3'-terminal CCA addition"/>
    <property type="evidence" value="ECO:0007669"/>
    <property type="project" value="UniProtKB-ARBA"/>
</dbReference>
<evidence type="ECO:0000256" key="6">
    <source>
        <dbReference type="ARBA" id="ARBA00022723"/>
    </source>
</evidence>
<dbReference type="GO" id="GO:0016779">
    <property type="term" value="F:nucleotidyltransferase activity"/>
    <property type="evidence" value="ECO:0007669"/>
    <property type="project" value="UniProtKB-KW"/>
</dbReference>
<keyword evidence="6" id="KW-0479">Metal-binding</keyword>
<keyword evidence="5" id="KW-0548">Nucleotidyltransferase</keyword>
<keyword evidence="13" id="KW-1185">Reference proteome</keyword>
<evidence type="ECO:0000256" key="5">
    <source>
        <dbReference type="ARBA" id="ARBA00022695"/>
    </source>
</evidence>
<keyword evidence="4" id="KW-0819">tRNA processing</keyword>
<dbReference type="InterPro" id="IPR043519">
    <property type="entry name" value="NT_sf"/>
</dbReference>
<comment type="cofactor">
    <cofactor evidence="1">
        <name>Mg(2+)</name>
        <dbReference type="ChEBI" id="CHEBI:18420"/>
    </cofactor>
</comment>
<evidence type="ECO:0000256" key="1">
    <source>
        <dbReference type="ARBA" id="ARBA00001946"/>
    </source>
</evidence>
<dbReference type="Proteomes" id="UP000694523">
    <property type="component" value="Unplaced"/>
</dbReference>
<proteinExistence type="inferred from homology"/>
<dbReference type="PANTHER" id="PTHR46173:SF1">
    <property type="entry name" value="CCA TRNA NUCLEOTIDYLTRANSFERASE 1, MITOCHONDRIAL"/>
    <property type="match status" value="1"/>
</dbReference>
<dbReference type="PANTHER" id="PTHR46173">
    <property type="entry name" value="CCA TRNA NUCLEOTIDYLTRANSFERASE 1, MITOCHONDRIAL"/>
    <property type="match status" value="1"/>
</dbReference>
<dbReference type="Gene3D" id="1.10.3090.10">
    <property type="entry name" value="cca-adding enzyme, domain 2"/>
    <property type="match status" value="1"/>
</dbReference>
<dbReference type="InterPro" id="IPR032828">
    <property type="entry name" value="PolyA_RNA-bd"/>
</dbReference>
<dbReference type="GO" id="GO:0046872">
    <property type="term" value="F:metal ion binding"/>
    <property type="evidence" value="ECO:0007669"/>
    <property type="project" value="UniProtKB-KW"/>
</dbReference>
<sequence length="412" mass="47641">MWRKLLSPVVVGRTALHWRKLFTMQLKTSDFQCLFTEGLTGLADIFQKNNFELRIAGGAVRDLLSGKRPEDVDFATTATPEEMKSMFQAAGIRMINNKGETHGTITARIHNENFEVTTLRVDVTTDGRHAEVEFTTNWQQDAERRDLTINSMFLGLDGTLYDYFKGYEDLKNHNVRFVGSAEQRIKEDYLRILRYFRFSSGTNDHESETLAAIKENSHGLAGIAGERIWVELKKLLIYELGLAQYIGLPPDGDFAELQRVWENSKHHSPKPMTVLAALFHSPEEVEKMDRRLKVSKEEKTLALFLVKYRYELHKDSEQPCSIKPFTDFIIDSKELDTQMKMCELLKYQGEERLLNELCRWSSPRFPVSGHDLRRMGVTSGKDIGATLQKLRDIWKKSHYQMDKEELLSYIES</sequence>
<evidence type="ECO:0000256" key="2">
    <source>
        <dbReference type="ARBA" id="ARBA00007265"/>
    </source>
</evidence>
<evidence type="ECO:0000256" key="4">
    <source>
        <dbReference type="ARBA" id="ARBA00022694"/>
    </source>
</evidence>
<evidence type="ECO:0000256" key="3">
    <source>
        <dbReference type="ARBA" id="ARBA00022679"/>
    </source>
</evidence>
<dbReference type="Gene3D" id="3.30.460.10">
    <property type="entry name" value="Beta Polymerase, domain 2"/>
    <property type="match status" value="1"/>
</dbReference>
<feature type="domain" description="Poly A polymerase head" evidence="10">
    <location>
        <begin position="53"/>
        <end position="176"/>
    </location>
</feature>
<dbReference type="Pfam" id="PF01743">
    <property type="entry name" value="PolyA_pol"/>
    <property type="match status" value="1"/>
</dbReference>
<keyword evidence="7" id="KW-0547">Nucleotide-binding</keyword>
<comment type="similarity">
    <text evidence="2 9">Belongs to the tRNA nucleotidyltransferase/poly(A) polymerase family.</text>
</comment>
<reference evidence="12" key="1">
    <citation type="submission" date="2025-08" db="UniProtKB">
        <authorList>
            <consortium name="Ensembl"/>
        </authorList>
    </citation>
    <scope>IDENTIFICATION</scope>
</reference>
<feature type="domain" description="tRNA nucleotidyltransferase/poly(A) polymerase RNA and SrmB- binding" evidence="11">
    <location>
        <begin position="206"/>
        <end position="238"/>
    </location>
</feature>
<dbReference type="GO" id="GO:0000049">
    <property type="term" value="F:tRNA binding"/>
    <property type="evidence" value="ECO:0007669"/>
    <property type="project" value="TreeGrafter"/>
</dbReference>
<dbReference type="CDD" id="cd05398">
    <property type="entry name" value="NT_ClassII-CCAase"/>
    <property type="match status" value="1"/>
</dbReference>
<dbReference type="GO" id="GO:0005739">
    <property type="term" value="C:mitochondrion"/>
    <property type="evidence" value="ECO:0007669"/>
    <property type="project" value="TreeGrafter"/>
</dbReference>
<evidence type="ECO:0000256" key="7">
    <source>
        <dbReference type="ARBA" id="ARBA00022741"/>
    </source>
</evidence>
<keyword evidence="3 9" id="KW-0808">Transferase</keyword>
<dbReference type="GO" id="GO:0000166">
    <property type="term" value="F:nucleotide binding"/>
    <property type="evidence" value="ECO:0007669"/>
    <property type="project" value="UniProtKB-KW"/>
</dbReference>
<keyword evidence="9" id="KW-0694">RNA-binding</keyword>